<proteinExistence type="predicted"/>
<keyword evidence="3" id="KW-1185">Reference proteome</keyword>
<name>A0ABY3Z374_STRRM</name>
<feature type="region of interest" description="Disordered" evidence="1">
    <location>
        <begin position="94"/>
        <end position="113"/>
    </location>
</feature>
<reference evidence="2 3" key="1">
    <citation type="submission" date="2022-03" db="EMBL/GenBank/DDBJ databases">
        <title>Complete genome of Streptomyces rimosus ssp. rimosus R7 (=ATCC 10970).</title>
        <authorList>
            <person name="Beganovic S."/>
            <person name="Ruckert C."/>
            <person name="Busche T."/>
            <person name="Kalinowski J."/>
            <person name="Wittmann C."/>
        </authorList>
    </citation>
    <scope>NUCLEOTIDE SEQUENCE [LARGE SCALE GENOMIC DNA]</scope>
    <source>
        <strain evidence="2 3">R7</strain>
    </source>
</reference>
<organism evidence="2 3">
    <name type="scientific">Streptomyces rimosus subsp. rimosus</name>
    <dbReference type="NCBI Taxonomy" id="132474"/>
    <lineage>
        <taxon>Bacteria</taxon>
        <taxon>Bacillati</taxon>
        <taxon>Actinomycetota</taxon>
        <taxon>Actinomycetes</taxon>
        <taxon>Kitasatosporales</taxon>
        <taxon>Streptomycetaceae</taxon>
        <taxon>Streptomyces</taxon>
    </lineage>
</organism>
<gene>
    <name evidence="2" type="ORF">SRIMR7_21730</name>
</gene>
<sequence length="113" mass="12343">MVSVHPRLLPWPGLAGQRSYLVADDNGGILSRLADEMEEVQLTMGAELLDHATEILGGRKAGALEFRFLSTRLCEALRDALRVAESRGGLLAEHDDAVAESEERQALDDEVTE</sequence>
<accession>A0ABY3Z374</accession>
<dbReference type="EMBL" id="CP094298">
    <property type="protein sequence ID" value="UNZ04777.1"/>
    <property type="molecule type" value="Genomic_DNA"/>
</dbReference>
<feature type="compositionally biased region" description="Basic and acidic residues" evidence="1">
    <location>
        <begin position="94"/>
        <end position="107"/>
    </location>
</feature>
<protein>
    <submittedName>
        <fullName evidence="2">Uncharacterized protein</fullName>
    </submittedName>
</protein>
<evidence type="ECO:0000313" key="3">
    <source>
        <dbReference type="Proteomes" id="UP000829494"/>
    </source>
</evidence>
<evidence type="ECO:0000256" key="1">
    <source>
        <dbReference type="SAM" id="MobiDB-lite"/>
    </source>
</evidence>
<dbReference type="Proteomes" id="UP000829494">
    <property type="component" value="Chromosome"/>
</dbReference>
<evidence type="ECO:0000313" key="2">
    <source>
        <dbReference type="EMBL" id="UNZ04777.1"/>
    </source>
</evidence>